<dbReference type="EMBL" id="JAKROA010000009">
    <property type="protein sequence ID" value="KAL5105323.1"/>
    <property type="molecule type" value="Genomic_DNA"/>
</dbReference>
<evidence type="ECO:0000313" key="3">
    <source>
        <dbReference type="Proteomes" id="UP001651158"/>
    </source>
</evidence>
<keyword evidence="1" id="KW-0732">Signal</keyword>
<feature type="signal peptide" evidence="1">
    <location>
        <begin position="1"/>
        <end position="16"/>
    </location>
</feature>
<evidence type="ECO:0000313" key="2">
    <source>
        <dbReference type="EMBL" id="KAL5105323.1"/>
    </source>
</evidence>
<accession>A0ABR4Q7G7</accession>
<name>A0ABR4Q7G7_9CEST</name>
<evidence type="ECO:0000256" key="1">
    <source>
        <dbReference type="SAM" id="SignalP"/>
    </source>
</evidence>
<dbReference type="Proteomes" id="UP001651158">
    <property type="component" value="Unassembled WGS sequence"/>
</dbReference>
<feature type="chain" id="PRO_5047286991" evidence="1">
    <location>
        <begin position="17"/>
        <end position="119"/>
    </location>
</feature>
<proteinExistence type="predicted"/>
<reference evidence="2 3" key="1">
    <citation type="journal article" date="2022" name="Front. Cell. Infect. Microbiol.">
        <title>The Genomes of Two Strains of Taenia crassiceps the Animal Model for the Study of Human Cysticercosis.</title>
        <authorList>
            <person name="Bobes R.J."/>
            <person name="Estrada K."/>
            <person name="Rios-Valencia D.G."/>
            <person name="Calderon-Gallegos A."/>
            <person name="de la Torre P."/>
            <person name="Carrero J.C."/>
            <person name="Sanchez-Flores A."/>
            <person name="Laclette J.P."/>
        </authorList>
    </citation>
    <scope>NUCLEOTIDE SEQUENCE [LARGE SCALE GENOMIC DNA]</scope>
    <source>
        <strain evidence="2">WFUcys</strain>
    </source>
</reference>
<protein>
    <submittedName>
        <fullName evidence="2">Uncharacterized protein</fullName>
    </submittedName>
</protein>
<organism evidence="2 3">
    <name type="scientific">Taenia crassiceps</name>
    <dbReference type="NCBI Taxonomy" id="6207"/>
    <lineage>
        <taxon>Eukaryota</taxon>
        <taxon>Metazoa</taxon>
        <taxon>Spiralia</taxon>
        <taxon>Lophotrochozoa</taxon>
        <taxon>Platyhelminthes</taxon>
        <taxon>Cestoda</taxon>
        <taxon>Eucestoda</taxon>
        <taxon>Cyclophyllidea</taxon>
        <taxon>Taeniidae</taxon>
        <taxon>Taenia</taxon>
    </lineage>
</organism>
<keyword evidence="3" id="KW-1185">Reference proteome</keyword>
<gene>
    <name evidence="2" type="ORF">TcWFU_010481</name>
</gene>
<sequence length="119" mass="13092">MRALVFLALIAFSVAAQDATPRTSTGLVILLPCVLLTSSVVQKDYMRMLKDYVKRLAESIGHFISEDELGTGTLEAGKSVINVLENARERAEVWLGKLIKRLLEKANSAPKVEPIKPVK</sequence>
<comment type="caution">
    <text evidence="2">The sequence shown here is derived from an EMBL/GenBank/DDBJ whole genome shotgun (WGS) entry which is preliminary data.</text>
</comment>